<gene>
    <name evidence="10" type="ORF">CHIRRI_LOCUS10836</name>
</gene>
<dbReference type="InterPro" id="IPR017441">
    <property type="entry name" value="Protein_kinase_ATP_BS"/>
</dbReference>
<dbReference type="Gene3D" id="1.10.510.10">
    <property type="entry name" value="Transferase(Phosphotransferase) domain 1"/>
    <property type="match status" value="1"/>
</dbReference>
<reference evidence="10" key="2">
    <citation type="submission" date="2022-10" db="EMBL/GenBank/DDBJ databases">
        <authorList>
            <consortium name="ENA_rothamsted_submissions"/>
            <consortium name="culmorum"/>
            <person name="King R."/>
        </authorList>
    </citation>
    <scope>NUCLEOTIDE SEQUENCE</scope>
</reference>
<dbReference type="GO" id="GO:0004672">
    <property type="term" value="F:protein kinase activity"/>
    <property type="evidence" value="ECO:0007669"/>
    <property type="project" value="InterPro"/>
</dbReference>
<evidence type="ECO:0000256" key="2">
    <source>
        <dbReference type="ARBA" id="ARBA00022454"/>
    </source>
</evidence>
<name>A0A9N9S341_9DIPT</name>
<dbReference type="SMART" id="SM00220">
    <property type="entry name" value="S_TKc"/>
    <property type="match status" value="1"/>
</dbReference>
<evidence type="ECO:0000259" key="9">
    <source>
        <dbReference type="PROSITE" id="PS50011"/>
    </source>
</evidence>
<protein>
    <recommendedName>
        <fullName evidence="9">Protein kinase domain-containing protein</fullName>
    </recommendedName>
</protein>
<feature type="domain" description="Protein kinase" evidence="9">
    <location>
        <begin position="502"/>
        <end position="788"/>
    </location>
</feature>
<dbReference type="SUPFAM" id="SSF56112">
    <property type="entry name" value="Protein kinase-like (PK-like)"/>
    <property type="match status" value="1"/>
</dbReference>
<evidence type="ECO:0000256" key="8">
    <source>
        <dbReference type="SAM" id="MobiDB-lite"/>
    </source>
</evidence>
<dbReference type="InterPro" id="IPR000719">
    <property type="entry name" value="Prot_kinase_dom"/>
</dbReference>
<dbReference type="GO" id="GO:0000776">
    <property type="term" value="C:kinetochore"/>
    <property type="evidence" value="ECO:0007669"/>
    <property type="project" value="UniProtKB-KW"/>
</dbReference>
<evidence type="ECO:0000256" key="3">
    <source>
        <dbReference type="ARBA" id="ARBA00022741"/>
    </source>
</evidence>
<dbReference type="AlphaFoldDB" id="A0A9N9S341"/>
<evidence type="ECO:0000256" key="5">
    <source>
        <dbReference type="ARBA" id="ARBA00022840"/>
    </source>
</evidence>
<dbReference type="PROSITE" id="PS50011">
    <property type="entry name" value="PROTEIN_KINASE_DOM"/>
    <property type="match status" value="1"/>
</dbReference>
<evidence type="ECO:0000256" key="7">
    <source>
        <dbReference type="PROSITE-ProRule" id="PRU10141"/>
    </source>
</evidence>
<dbReference type="PANTHER" id="PTHR14030:SF4">
    <property type="entry name" value="BUB1 KINASE, ISOFORM A-RELATED"/>
    <property type="match status" value="1"/>
</dbReference>
<dbReference type="GO" id="GO:0032991">
    <property type="term" value="C:protein-containing complex"/>
    <property type="evidence" value="ECO:0007669"/>
    <property type="project" value="UniProtKB-ARBA"/>
</dbReference>
<keyword evidence="11" id="KW-1185">Reference proteome</keyword>
<dbReference type="Pfam" id="PF00069">
    <property type="entry name" value="Pkinase"/>
    <property type="match status" value="1"/>
</dbReference>
<dbReference type="EMBL" id="OU895879">
    <property type="protein sequence ID" value="CAG9807990.1"/>
    <property type="molecule type" value="Genomic_DNA"/>
</dbReference>
<sequence>MPSPVTQLATNCDGSILAVDVKINGVPHIQMYSVPSFLTPVSLLKTINIRKLLTMNIYYFRTFKKSANFVCQPITRIPPITNINDSFEIPELIDINVKDTEHFEIPATQELTDDLRSPQIQNLSINENEHEEFPATQDMSPEHEEILTTQEVSDKQGRLISISGIQDASARSTATNKIPFSVYEDSTCEVPQVAHKPSIVQPLNQSTANMSRKENLIVPQFKRTNSDEFLDLCKSFPQLNYKPAQAIGNQPRNKISDLPKNEISDLPRNEISDLLKFSDAKSKLSLEATFNDLQINKPFKSPSPTMNIFEADLNTEKFNLPLKFGINSTVIGDVTKVVPVTKKPELNEFLDLSIEMNEDEFGRLGKNKSQAAEKAISPKPDDEEDDDLSKSIYHNPKKDQTIVEFEDAETWEDEKMYSFLGDGPNHYEYTIIQNFDESLSFKLRDAIVKSKGNPFSKDVRTLILEQCNFEQYLEDHIDSCSLLKNVPQLKSGGTLQCGNDMYKVAKILGKGGFGSVFEVRNMKNNESYAAKQEKPPNLWEYYILIELVSRLSSKNINHMIPAYMHVYKAIVANNASVLISEYSPHGSLIDVCNKIKQGTSKNVDEYIGMIFTSQLLSIIDYLHSCHIIHADIKPDNFVLMSKIAIGIKVPSLQLIDFGSAIDMDSFDKDDEFTYVVKTDNFTCCEMLENRSWTYQTDLFGICGTAHVILFGKYIEVEKKSSNWQIKTRFPRYFQKDIWDKFFNTLLNVPDCKTMPNLQTLKQHFDEEISYRQKYISDKVAEFNNALLS</sequence>
<dbReference type="GO" id="GO:0005634">
    <property type="term" value="C:nucleus"/>
    <property type="evidence" value="ECO:0007669"/>
    <property type="project" value="TreeGrafter"/>
</dbReference>
<comment type="subcellular location">
    <subcellularLocation>
        <location evidence="1">Chromosome</location>
        <location evidence="1">Centromere</location>
        <location evidence="1">Kinetochore</location>
    </subcellularLocation>
</comment>
<dbReference type="CDD" id="cd13981">
    <property type="entry name" value="STKc_Bub1_BubR1"/>
    <property type="match status" value="1"/>
</dbReference>
<dbReference type="PANTHER" id="PTHR14030">
    <property type="entry name" value="MITOTIC CHECKPOINT SERINE/THREONINE-PROTEIN KINASE BUB1"/>
    <property type="match status" value="1"/>
</dbReference>
<keyword evidence="3 7" id="KW-0547">Nucleotide-binding</keyword>
<dbReference type="GO" id="GO:0005524">
    <property type="term" value="F:ATP binding"/>
    <property type="evidence" value="ECO:0007669"/>
    <property type="project" value="UniProtKB-UniRule"/>
</dbReference>
<evidence type="ECO:0000256" key="6">
    <source>
        <dbReference type="ARBA" id="ARBA00023328"/>
    </source>
</evidence>
<accession>A0A9N9S341</accession>
<dbReference type="PROSITE" id="PS00107">
    <property type="entry name" value="PROTEIN_KINASE_ATP"/>
    <property type="match status" value="1"/>
</dbReference>
<dbReference type="OrthoDB" id="248495at2759"/>
<keyword evidence="4" id="KW-0995">Kinetochore</keyword>
<dbReference type="GO" id="GO:0051754">
    <property type="term" value="P:meiotic sister chromatid cohesion, centromeric"/>
    <property type="evidence" value="ECO:0007669"/>
    <property type="project" value="TreeGrafter"/>
</dbReference>
<dbReference type="PROSITE" id="PS00108">
    <property type="entry name" value="PROTEIN_KINASE_ST"/>
    <property type="match status" value="1"/>
</dbReference>
<dbReference type="GO" id="GO:0007094">
    <property type="term" value="P:mitotic spindle assembly checkpoint signaling"/>
    <property type="evidence" value="ECO:0007669"/>
    <property type="project" value="InterPro"/>
</dbReference>
<dbReference type="Proteomes" id="UP001153620">
    <property type="component" value="Chromosome 3"/>
</dbReference>
<evidence type="ECO:0000256" key="1">
    <source>
        <dbReference type="ARBA" id="ARBA00004629"/>
    </source>
</evidence>
<feature type="binding site" evidence="7">
    <location>
        <position position="531"/>
    </location>
    <ligand>
        <name>ATP</name>
        <dbReference type="ChEBI" id="CHEBI:30616"/>
    </ligand>
</feature>
<keyword evidence="6" id="KW-0137">Centromere</keyword>
<proteinExistence type="predicted"/>
<reference evidence="10" key="1">
    <citation type="submission" date="2022-01" db="EMBL/GenBank/DDBJ databases">
        <authorList>
            <person name="King R."/>
        </authorList>
    </citation>
    <scope>NUCLEOTIDE SEQUENCE</scope>
</reference>
<organism evidence="10 11">
    <name type="scientific">Chironomus riparius</name>
    <dbReference type="NCBI Taxonomy" id="315576"/>
    <lineage>
        <taxon>Eukaryota</taxon>
        <taxon>Metazoa</taxon>
        <taxon>Ecdysozoa</taxon>
        <taxon>Arthropoda</taxon>
        <taxon>Hexapoda</taxon>
        <taxon>Insecta</taxon>
        <taxon>Pterygota</taxon>
        <taxon>Neoptera</taxon>
        <taxon>Endopterygota</taxon>
        <taxon>Diptera</taxon>
        <taxon>Nematocera</taxon>
        <taxon>Chironomoidea</taxon>
        <taxon>Chironomidae</taxon>
        <taxon>Chironominae</taxon>
        <taxon>Chironomus</taxon>
    </lineage>
</organism>
<dbReference type="InterPro" id="IPR008271">
    <property type="entry name" value="Ser/Thr_kinase_AS"/>
</dbReference>
<feature type="region of interest" description="Disordered" evidence="8">
    <location>
        <begin position="364"/>
        <end position="393"/>
    </location>
</feature>
<keyword evidence="5 7" id="KW-0067">ATP-binding</keyword>
<dbReference type="InterPro" id="IPR015661">
    <property type="entry name" value="Bub1/Mad3"/>
</dbReference>
<dbReference type="InterPro" id="IPR011009">
    <property type="entry name" value="Kinase-like_dom_sf"/>
</dbReference>
<keyword evidence="2" id="KW-0158">Chromosome</keyword>
<evidence type="ECO:0000313" key="11">
    <source>
        <dbReference type="Proteomes" id="UP001153620"/>
    </source>
</evidence>
<evidence type="ECO:0000313" key="10">
    <source>
        <dbReference type="EMBL" id="CAG9807990.1"/>
    </source>
</evidence>
<evidence type="ECO:0000256" key="4">
    <source>
        <dbReference type="ARBA" id="ARBA00022838"/>
    </source>
</evidence>